<accession>A0AAC8Z248</accession>
<dbReference type="InterPro" id="IPR009084">
    <property type="entry name" value="B_transpositn_C"/>
</dbReference>
<dbReference type="InterPro" id="IPR049945">
    <property type="entry name" value="AAA_22"/>
</dbReference>
<reference evidence="4" key="1">
    <citation type="submission" date="2015-11" db="EMBL/GenBank/DDBJ databases">
        <title>Complete genome sequence of a polyethylene-glycol degrader Sphingopyxis macrogoltabida 203N (NBRC 111659).</title>
        <authorList>
            <person name="Yoshiyuki O."/>
            <person name="Shouta N."/>
            <person name="Nagata Y."/>
            <person name="Numata M."/>
            <person name="Tsuchikane K."/>
            <person name="Hosoyama A."/>
            <person name="Yamazoe A."/>
            <person name="Tsuda M."/>
            <person name="Fujita N."/>
            <person name="Kawai F."/>
        </authorList>
    </citation>
    <scope>NUCLEOTIDE SEQUENCE [LARGE SCALE GENOMIC DNA]</scope>
    <source>
        <strain evidence="4">203N</strain>
    </source>
</reference>
<evidence type="ECO:0000313" key="3">
    <source>
        <dbReference type="EMBL" id="AMU90503.1"/>
    </source>
</evidence>
<dbReference type="PANTHER" id="PTHR35894:SF5">
    <property type="entry name" value="MU-LIKE PROPHAGE FLUMU DNA TRANSPOSITION PROTEIN B"/>
    <property type="match status" value="1"/>
</dbReference>
<evidence type="ECO:0000259" key="2">
    <source>
        <dbReference type="Pfam" id="PF13401"/>
    </source>
</evidence>
<dbReference type="InterPro" id="IPR010982">
    <property type="entry name" value="Lambda_DNA-bd_dom_sf"/>
</dbReference>
<dbReference type="InterPro" id="IPR036733">
    <property type="entry name" value="B_transposit_C_sf"/>
</dbReference>
<evidence type="ECO:0000313" key="4">
    <source>
        <dbReference type="Proteomes" id="UP000076088"/>
    </source>
</evidence>
<dbReference type="Gene3D" id="1.10.1180.10">
    <property type="entry name" value="B transposition protein, C-terminal domain"/>
    <property type="match status" value="1"/>
</dbReference>
<organism evidence="3 4">
    <name type="scientific">Sphingopyxis macrogoltabida</name>
    <name type="common">Sphingomonas macrogoltabidus</name>
    <dbReference type="NCBI Taxonomy" id="33050"/>
    <lineage>
        <taxon>Bacteria</taxon>
        <taxon>Pseudomonadati</taxon>
        <taxon>Pseudomonadota</taxon>
        <taxon>Alphaproteobacteria</taxon>
        <taxon>Sphingomonadales</taxon>
        <taxon>Sphingomonadaceae</taxon>
        <taxon>Sphingopyxis</taxon>
    </lineage>
</organism>
<dbReference type="Pfam" id="PF13401">
    <property type="entry name" value="AAA_22"/>
    <property type="match status" value="1"/>
</dbReference>
<proteinExistence type="predicted"/>
<evidence type="ECO:0008006" key="5">
    <source>
        <dbReference type="Google" id="ProtNLM"/>
    </source>
</evidence>
<dbReference type="GO" id="GO:0016887">
    <property type="term" value="F:ATP hydrolysis activity"/>
    <property type="evidence" value="ECO:0007669"/>
    <property type="project" value="InterPro"/>
</dbReference>
<dbReference type="SUPFAM" id="SSF52540">
    <property type="entry name" value="P-loop containing nucleoside triphosphate hydrolases"/>
    <property type="match status" value="1"/>
</dbReference>
<dbReference type="AlphaFoldDB" id="A0AAC8Z248"/>
<dbReference type="Gene3D" id="1.10.260.40">
    <property type="entry name" value="lambda repressor-like DNA-binding domains"/>
    <property type="match status" value="1"/>
</dbReference>
<feature type="domain" description="B transposition protein C-terminal" evidence="1">
    <location>
        <begin position="256"/>
        <end position="319"/>
    </location>
</feature>
<dbReference type="Pfam" id="PF09077">
    <property type="entry name" value="Phage-MuB_C"/>
    <property type="match status" value="1"/>
</dbReference>
<feature type="domain" description="ORC1/DEAH AAA+ ATPase" evidence="2">
    <location>
        <begin position="119"/>
        <end position="225"/>
    </location>
</feature>
<protein>
    <recommendedName>
        <fullName evidence="5">AAA+ ATPase domain-containing protein</fullName>
    </recommendedName>
</protein>
<dbReference type="InterPro" id="IPR052026">
    <property type="entry name" value="ExeA_AAA_ATPase_DNA-bind"/>
</dbReference>
<dbReference type="GO" id="GO:0006313">
    <property type="term" value="P:DNA transposition"/>
    <property type="evidence" value="ECO:0007669"/>
    <property type="project" value="InterPro"/>
</dbReference>
<keyword evidence="4" id="KW-1185">Reference proteome</keyword>
<sequence length="331" mass="36573">MNNPDDFPVDEAAEIEWIKERKATSGMSWKSIGDDCGVKSGTLSNWANGTYAAPGDWIARKVFKYRQMLEIRDERETEETSAGLSRAPDYVDTKSGRRLRGLMSKAQMSSALTYAATGSGIGKTEEAKHYCQCVAKAYHVTLTPVTTTPTAVMEDVIRALGGKSGTSWARQLSAQIMDMVRDKKMLLIVDEANYATFDTLELFRAWNELAGLGICLLGNEELHKTIRTGAGLGRQHSIARLNRRISMGHLQDMSLPEDIEAYLDAWQIDDREQRALLMRVGLTPGTGGLGEIKEIVSNAALLAFEDGQELSHAHLREAMAARATAYLRNKN</sequence>
<dbReference type="Proteomes" id="UP000076088">
    <property type="component" value="Chromosome"/>
</dbReference>
<dbReference type="PANTHER" id="PTHR35894">
    <property type="entry name" value="GENERAL SECRETION PATHWAY PROTEIN A-RELATED"/>
    <property type="match status" value="1"/>
</dbReference>
<dbReference type="KEGG" id="smaz:LH19_15310"/>
<reference evidence="3 4" key="2">
    <citation type="journal article" date="2016" name="Genome Announc.">
        <title>Complete Genome Sequence of Sphingopyxis macrogoltabida Strain 203N (NBRC 111659), a Polyethylene Glycol Degrader.</title>
        <authorList>
            <person name="Ohtsubo Y."/>
            <person name="Nonoyama S."/>
            <person name="Nagata Y."/>
            <person name="Numata M."/>
            <person name="Tsuchikane K."/>
            <person name="Hosoyama A."/>
            <person name="Yamazoe A."/>
            <person name="Tsuda M."/>
            <person name="Fujita N."/>
            <person name="Kawai F."/>
        </authorList>
    </citation>
    <scope>NUCLEOTIDE SEQUENCE [LARGE SCALE GENOMIC DNA]</scope>
    <source>
        <strain evidence="3 4">203N</strain>
    </source>
</reference>
<dbReference type="GO" id="GO:0003677">
    <property type="term" value="F:DNA binding"/>
    <property type="evidence" value="ECO:0007669"/>
    <property type="project" value="InterPro"/>
</dbReference>
<gene>
    <name evidence="3" type="ORF">ATM17_15885</name>
</gene>
<dbReference type="InterPro" id="IPR027417">
    <property type="entry name" value="P-loop_NTPase"/>
</dbReference>
<evidence type="ECO:0000259" key="1">
    <source>
        <dbReference type="Pfam" id="PF09077"/>
    </source>
</evidence>
<name>A0AAC8Z248_SPHMC</name>
<dbReference type="EMBL" id="CP013344">
    <property type="protein sequence ID" value="AMU90503.1"/>
    <property type="molecule type" value="Genomic_DNA"/>
</dbReference>
<dbReference type="RefSeq" id="WP_054729471.1">
    <property type="nucleotide sequence ID" value="NZ_CP009429.1"/>
</dbReference>